<reference evidence="2" key="1">
    <citation type="submission" date="2021-01" db="EMBL/GenBank/DDBJ databases">
        <title>Whole genome shotgun sequence of Sphaerimonospora thailandensis NBRC 107569.</title>
        <authorList>
            <person name="Komaki H."/>
            <person name="Tamura T."/>
        </authorList>
    </citation>
    <scope>NUCLEOTIDE SEQUENCE</scope>
    <source>
        <strain evidence="2">NBRC 107569</strain>
    </source>
</reference>
<name>A0A8J3RDN2_9ACTN</name>
<comment type="caution">
    <text evidence="2">The sequence shown here is derived from an EMBL/GenBank/DDBJ whole genome shotgun (WGS) entry which is preliminary data.</text>
</comment>
<dbReference type="AlphaFoldDB" id="A0A8J3RDN2"/>
<protein>
    <submittedName>
        <fullName evidence="2">Uncharacterized protein</fullName>
    </submittedName>
</protein>
<dbReference type="Proteomes" id="UP000610966">
    <property type="component" value="Unassembled WGS sequence"/>
</dbReference>
<dbReference type="RefSeq" id="WP_204018744.1">
    <property type="nucleotide sequence ID" value="NZ_BOOG01000072.1"/>
</dbReference>
<gene>
    <name evidence="2" type="ORF">Mth01_53560</name>
</gene>
<keyword evidence="3" id="KW-1185">Reference proteome</keyword>
<organism evidence="2 3">
    <name type="scientific">Sphaerimonospora thailandensis</name>
    <dbReference type="NCBI Taxonomy" id="795644"/>
    <lineage>
        <taxon>Bacteria</taxon>
        <taxon>Bacillati</taxon>
        <taxon>Actinomycetota</taxon>
        <taxon>Actinomycetes</taxon>
        <taxon>Streptosporangiales</taxon>
        <taxon>Streptosporangiaceae</taxon>
        <taxon>Sphaerimonospora</taxon>
    </lineage>
</organism>
<evidence type="ECO:0000313" key="2">
    <source>
        <dbReference type="EMBL" id="GIH73103.1"/>
    </source>
</evidence>
<sequence>MRIPPRPGPGWAFNAPPGWPPTPKGWEPDEGWGGPDPDWPEPPPYWNWWARDEADPDPATEQATTSHSPAGSPTDASSSTVPEIWKYLLVGTGALATLVALAFAATSESNPVEPGSTSVSEQEARPNPDATVVMDKKFEPATTKTEIVWVDGDCVVLSSWGNCYQRNRRAVHQRVPVPERYILVIQQRGKPRRLQVDAFSYERCAPGDEWPLCRDQD</sequence>
<evidence type="ECO:0000256" key="1">
    <source>
        <dbReference type="SAM" id="MobiDB-lite"/>
    </source>
</evidence>
<evidence type="ECO:0000313" key="3">
    <source>
        <dbReference type="Proteomes" id="UP000610966"/>
    </source>
</evidence>
<feature type="region of interest" description="Disordered" evidence="1">
    <location>
        <begin position="108"/>
        <end position="127"/>
    </location>
</feature>
<feature type="compositionally biased region" description="Polar residues" evidence="1">
    <location>
        <begin position="108"/>
        <end position="121"/>
    </location>
</feature>
<feature type="region of interest" description="Disordered" evidence="1">
    <location>
        <begin position="1"/>
        <end position="78"/>
    </location>
</feature>
<accession>A0A8J3RDN2</accession>
<proteinExistence type="predicted"/>
<feature type="compositionally biased region" description="Polar residues" evidence="1">
    <location>
        <begin position="61"/>
        <end position="78"/>
    </location>
</feature>
<dbReference type="EMBL" id="BOOG01000072">
    <property type="protein sequence ID" value="GIH73103.1"/>
    <property type="molecule type" value="Genomic_DNA"/>
</dbReference>